<evidence type="ECO:0000313" key="4">
    <source>
        <dbReference type="Proteomes" id="UP001500711"/>
    </source>
</evidence>
<keyword evidence="4" id="KW-1185">Reference proteome</keyword>
<gene>
    <name evidence="3" type="ORF">GCM10022267_88500</name>
</gene>
<name>A0ABP7CDC4_9PSEU</name>
<dbReference type="Proteomes" id="UP001500711">
    <property type="component" value="Unassembled WGS sequence"/>
</dbReference>
<proteinExistence type="predicted"/>
<evidence type="ECO:0008006" key="5">
    <source>
        <dbReference type="Google" id="ProtNLM"/>
    </source>
</evidence>
<dbReference type="EMBL" id="BAABBE010000066">
    <property type="protein sequence ID" value="GAA3688075.1"/>
    <property type="molecule type" value="Genomic_DNA"/>
</dbReference>
<feature type="signal peptide" evidence="2">
    <location>
        <begin position="1"/>
        <end position="23"/>
    </location>
</feature>
<evidence type="ECO:0000313" key="3">
    <source>
        <dbReference type="EMBL" id="GAA3688075.1"/>
    </source>
</evidence>
<protein>
    <recommendedName>
        <fullName evidence="5">Secreted protein</fullName>
    </recommendedName>
</protein>
<evidence type="ECO:0000256" key="2">
    <source>
        <dbReference type="SAM" id="SignalP"/>
    </source>
</evidence>
<dbReference type="PROSITE" id="PS51257">
    <property type="entry name" value="PROKAR_LIPOPROTEIN"/>
    <property type="match status" value="1"/>
</dbReference>
<comment type="caution">
    <text evidence="3">The sequence shown here is derived from an EMBL/GenBank/DDBJ whole genome shotgun (WGS) entry which is preliminary data.</text>
</comment>
<reference evidence="4" key="1">
    <citation type="journal article" date="2019" name="Int. J. Syst. Evol. Microbiol.">
        <title>The Global Catalogue of Microorganisms (GCM) 10K type strain sequencing project: providing services to taxonomists for standard genome sequencing and annotation.</title>
        <authorList>
            <consortium name="The Broad Institute Genomics Platform"/>
            <consortium name="The Broad Institute Genome Sequencing Center for Infectious Disease"/>
            <person name="Wu L."/>
            <person name="Ma J."/>
        </authorList>
    </citation>
    <scope>NUCLEOTIDE SEQUENCE [LARGE SCALE GENOMIC DNA]</scope>
    <source>
        <strain evidence="4">JCM 17494</strain>
    </source>
</reference>
<organism evidence="3 4">
    <name type="scientific">Lentzea roselyniae</name>
    <dbReference type="NCBI Taxonomy" id="531940"/>
    <lineage>
        <taxon>Bacteria</taxon>
        <taxon>Bacillati</taxon>
        <taxon>Actinomycetota</taxon>
        <taxon>Actinomycetes</taxon>
        <taxon>Pseudonocardiales</taxon>
        <taxon>Pseudonocardiaceae</taxon>
        <taxon>Lentzea</taxon>
    </lineage>
</organism>
<feature type="region of interest" description="Disordered" evidence="1">
    <location>
        <begin position="117"/>
        <end position="148"/>
    </location>
</feature>
<keyword evidence="2" id="KW-0732">Signal</keyword>
<accession>A0ABP7CDC4</accession>
<sequence>MRKLFAAGVAALMACLVVPPATSAETPAAASWCAPPGSEGNGTMNVFIVPTSGDNCGVLRMVAQLAPVSGLPTQTGFFRMYGPNGHIGDSTTKYWTYQESYRVDVNQRCSTVRCDARSSGCRPDPRSPAAANRFVPSSDISWGKHEDS</sequence>
<feature type="chain" id="PRO_5046690840" description="Secreted protein" evidence="2">
    <location>
        <begin position="24"/>
        <end position="148"/>
    </location>
</feature>
<dbReference type="RefSeq" id="WP_346137155.1">
    <property type="nucleotide sequence ID" value="NZ_BAABBE010000066.1"/>
</dbReference>
<evidence type="ECO:0000256" key="1">
    <source>
        <dbReference type="SAM" id="MobiDB-lite"/>
    </source>
</evidence>